<evidence type="ECO:0000259" key="4">
    <source>
        <dbReference type="PROSITE" id="PS50886"/>
    </source>
</evidence>
<feature type="domain" description="TRNA-binding" evidence="4">
    <location>
        <begin position="14"/>
        <end position="119"/>
    </location>
</feature>
<evidence type="ECO:0000256" key="2">
    <source>
        <dbReference type="ARBA" id="ARBA00022884"/>
    </source>
</evidence>
<dbReference type="PANTHER" id="PTHR11586:SF37">
    <property type="entry name" value="TRNA-BINDING DOMAIN-CONTAINING PROTEIN"/>
    <property type="match status" value="1"/>
</dbReference>
<evidence type="ECO:0000313" key="6">
    <source>
        <dbReference type="Proteomes" id="UP000184139"/>
    </source>
</evidence>
<evidence type="ECO:0000256" key="1">
    <source>
        <dbReference type="ARBA" id="ARBA00022555"/>
    </source>
</evidence>
<dbReference type="GO" id="GO:0000049">
    <property type="term" value="F:tRNA binding"/>
    <property type="evidence" value="ECO:0007669"/>
    <property type="project" value="UniProtKB-UniRule"/>
</dbReference>
<dbReference type="Pfam" id="PF01588">
    <property type="entry name" value="tRNA_bind"/>
    <property type="match status" value="1"/>
</dbReference>
<dbReference type="InterPro" id="IPR002547">
    <property type="entry name" value="tRNA-bd_dom"/>
</dbReference>
<dbReference type="STRING" id="1121409.SAMN02745124_04268"/>
<proteinExistence type="predicted"/>
<sequence length="119" mass="12989">MARETKPVVSFDETFARLDIRVGRIIDVEPCVQTPKPTYKMVVDFGKFGVRTCYGRFTTQPIDQVKDRLVLGVLNFPAKQMGEVVSEALLLGVQVPGADSGEALFVVPAGDAKIGSKLF</sequence>
<protein>
    <submittedName>
        <fullName evidence="5">tRNA-binding protein</fullName>
    </submittedName>
</protein>
<dbReference type="Gene3D" id="2.40.50.140">
    <property type="entry name" value="Nucleic acid-binding proteins"/>
    <property type="match status" value="1"/>
</dbReference>
<dbReference type="SUPFAM" id="SSF50249">
    <property type="entry name" value="Nucleic acid-binding proteins"/>
    <property type="match status" value="1"/>
</dbReference>
<dbReference type="RefSeq" id="WP_073379265.1">
    <property type="nucleotide sequence ID" value="NZ_FQXS01000046.1"/>
</dbReference>
<gene>
    <name evidence="5" type="ORF">SAMN02745124_04268</name>
</gene>
<keyword evidence="1 3" id="KW-0820">tRNA-binding</keyword>
<dbReference type="PANTHER" id="PTHR11586">
    <property type="entry name" value="TRNA-AMINOACYLATION COFACTOR ARC1 FAMILY MEMBER"/>
    <property type="match status" value="1"/>
</dbReference>
<name>A0A1M5YP75_9BACT</name>
<dbReference type="AlphaFoldDB" id="A0A1M5YP75"/>
<evidence type="ECO:0000313" key="5">
    <source>
        <dbReference type="EMBL" id="SHI13664.1"/>
    </source>
</evidence>
<dbReference type="Proteomes" id="UP000184139">
    <property type="component" value="Unassembled WGS sequence"/>
</dbReference>
<dbReference type="EMBL" id="FQXS01000046">
    <property type="protein sequence ID" value="SHI13664.1"/>
    <property type="molecule type" value="Genomic_DNA"/>
</dbReference>
<dbReference type="InterPro" id="IPR012340">
    <property type="entry name" value="NA-bd_OB-fold"/>
</dbReference>
<accession>A0A1M5YP75</accession>
<organism evidence="5 6">
    <name type="scientific">Desulfofustis glycolicus DSM 9705</name>
    <dbReference type="NCBI Taxonomy" id="1121409"/>
    <lineage>
        <taxon>Bacteria</taxon>
        <taxon>Pseudomonadati</taxon>
        <taxon>Thermodesulfobacteriota</taxon>
        <taxon>Desulfobulbia</taxon>
        <taxon>Desulfobulbales</taxon>
        <taxon>Desulfocapsaceae</taxon>
        <taxon>Desulfofustis</taxon>
    </lineage>
</organism>
<reference evidence="5 6" key="1">
    <citation type="submission" date="2016-11" db="EMBL/GenBank/DDBJ databases">
        <authorList>
            <person name="Jaros S."/>
            <person name="Januszkiewicz K."/>
            <person name="Wedrychowicz H."/>
        </authorList>
    </citation>
    <scope>NUCLEOTIDE SEQUENCE [LARGE SCALE GENOMIC DNA]</scope>
    <source>
        <strain evidence="5 6">DSM 9705</strain>
    </source>
</reference>
<keyword evidence="2 3" id="KW-0694">RNA-binding</keyword>
<evidence type="ECO:0000256" key="3">
    <source>
        <dbReference type="PROSITE-ProRule" id="PRU00209"/>
    </source>
</evidence>
<keyword evidence="6" id="KW-1185">Reference proteome</keyword>
<dbReference type="OrthoDB" id="9794564at2"/>
<dbReference type="PROSITE" id="PS50886">
    <property type="entry name" value="TRBD"/>
    <property type="match status" value="1"/>
</dbReference>
<dbReference type="InterPro" id="IPR051270">
    <property type="entry name" value="Tyrosine-tRNA_ligase_regulator"/>
</dbReference>